<sequence>MIEQFEANPANGPFMAELTTLVADLEAGRSRDPVSVTPVLQPLFSEGLQRYMIDLFSYDPWRLRLAGTAPC</sequence>
<gene>
    <name evidence="1" type="ORF">C8J29_103166</name>
</gene>
<organism evidence="1 2">
    <name type="scientific">Cereibacter johrii</name>
    <dbReference type="NCBI Taxonomy" id="445629"/>
    <lineage>
        <taxon>Bacteria</taxon>
        <taxon>Pseudomonadati</taxon>
        <taxon>Pseudomonadota</taxon>
        <taxon>Alphaproteobacteria</taxon>
        <taxon>Rhodobacterales</taxon>
        <taxon>Paracoccaceae</taxon>
        <taxon>Cereibacter</taxon>
    </lineage>
</organism>
<evidence type="ECO:0000313" key="1">
    <source>
        <dbReference type="EMBL" id="PTM79073.1"/>
    </source>
</evidence>
<reference evidence="1 2" key="1">
    <citation type="submission" date="2018-04" db="EMBL/GenBank/DDBJ databases">
        <title>Genomic Encyclopedia of Type Strains, Phase III (KMG-III): the genomes of soil and plant-associated and newly described type strains.</title>
        <authorList>
            <person name="Whitman W."/>
        </authorList>
    </citation>
    <scope>NUCLEOTIDE SEQUENCE [LARGE SCALE GENOMIC DNA]</scope>
    <source>
        <strain evidence="1 2">JA192</strain>
    </source>
</reference>
<dbReference type="Proteomes" id="UP000240800">
    <property type="component" value="Unassembled WGS sequence"/>
</dbReference>
<dbReference type="RefSeq" id="WP_190238129.1">
    <property type="nucleotide sequence ID" value="NZ_QMCC01000004.1"/>
</dbReference>
<protein>
    <submittedName>
        <fullName evidence="1">Uncharacterized protein</fullName>
    </submittedName>
</protein>
<proteinExistence type="predicted"/>
<accession>A0ABX5J869</accession>
<name>A0ABX5J869_9RHOB</name>
<evidence type="ECO:0000313" key="2">
    <source>
        <dbReference type="Proteomes" id="UP000240800"/>
    </source>
</evidence>
<comment type="caution">
    <text evidence="1">The sequence shown here is derived from an EMBL/GenBank/DDBJ whole genome shotgun (WGS) entry which is preliminary data.</text>
</comment>
<keyword evidence="2" id="KW-1185">Reference proteome</keyword>
<dbReference type="EMBL" id="PZZW01000003">
    <property type="protein sequence ID" value="PTM79073.1"/>
    <property type="molecule type" value="Genomic_DNA"/>
</dbReference>